<dbReference type="PANTHER" id="PTHR35309:SF4">
    <property type="entry name" value="TOCOPHEROL CYCLASE"/>
    <property type="match status" value="1"/>
</dbReference>
<dbReference type="SUPFAM" id="SSF159245">
    <property type="entry name" value="AttH-like"/>
    <property type="match status" value="1"/>
</dbReference>
<dbReference type="Proteomes" id="UP000514720">
    <property type="component" value="Chromosome"/>
</dbReference>
<dbReference type="PANTHER" id="PTHR35309">
    <property type="match status" value="1"/>
</dbReference>
<organism evidence="1 2">
    <name type="scientific">Candidatus Xianfuyuplasma coldseepsis</name>
    <dbReference type="NCBI Taxonomy" id="2782163"/>
    <lineage>
        <taxon>Bacteria</taxon>
        <taxon>Bacillati</taxon>
        <taxon>Mycoplasmatota</taxon>
        <taxon>Mollicutes</taxon>
        <taxon>Candidatus Izemoplasmatales</taxon>
        <taxon>Candidatus Izemoplasmataceae</taxon>
        <taxon>Candidatus Xianfuyuplasma</taxon>
    </lineage>
</organism>
<evidence type="ECO:0008006" key="3">
    <source>
        <dbReference type="Google" id="ProtNLM"/>
    </source>
</evidence>
<accession>A0A7L7KR81</accession>
<gene>
    <name evidence="1" type="ORF">G4Z02_00650</name>
</gene>
<protein>
    <recommendedName>
        <fullName evidence="3">Tocopherol cyclase</fullName>
    </recommendedName>
</protein>
<proteinExistence type="predicted"/>
<keyword evidence="2" id="KW-1185">Reference proteome</keyword>
<evidence type="ECO:0000313" key="1">
    <source>
        <dbReference type="EMBL" id="QMS84308.1"/>
    </source>
</evidence>
<dbReference type="InterPro" id="IPR025893">
    <property type="entry name" value="Tocopherol_cyclase"/>
</dbReference>
<evidence type="ECO:0000313" key="2">
    <source>
        <dbReference type="Proteomes" id="UP000514720"/>
    </source>
</evidence>
<dbReference type="RefSeq" id="WP_258877919.1">
    <property type="nucleotide sequence ID" value="NZ_CP048914.1"/>
</dbReference>
<dbReference type="AlphaFoldDB" id="A0A7L7KR81"/>
<name>A0A7L7KR81_9MOLU</name>
<dbReference type="GO" id="GO:0009976">
    <property type="term" value="F:tocopherol cyclase activity"/>
    <property type="evidence" value="ECO:0007669"/>
    <property type="project" value="InterPro"/>
</dbReference>
<dbReference type="KEGG" id="xcl:G4Z02_00650"/>
<sequence length="297" mass="34256">MNTFAFQNKKKKNYFEGWYYRITDAENNINIAVIFALTKDKKHPHSFIQFYDGHQKKAYYYTFDINDFYYDDANDTVRIGQNELSVHHLLLHTDDVHIEATNHEVVPLQIYNGHQSAMGYLSNAPLECFQEVLFMTSDVTFTLNNSPHKGTSYMEKTYGTNFPSQWIWLQSNHSKNGSLISFSVGKVPVLFFEVKGFFLILNINGKEQRYGSYNFSKIKIDAVSDTHTTFSIRKGTTTIIITAKTNHPVELVGPRKNGTMDLAVHESLNATATIKVFNHNDIIFEDEYEHVGLELMY</sequence>
<dbReference type="EMBL" id="CP048914">
    <property type="protein sequence ID" value="QMS84308.1"/>
    <property type="molecule type" value="Genomic_DNA"/>
</dbReference>
<reference evidence="1 2" key="1">
    <citation type="submission" date="2020-02" db="EMBL/GenBank/DDBJ databases">
        <authorList>
            <person name="Zheng R.K."/>
            <person name="Sun C.M."/>
        </authorList>
    </citation>
    <scope>NUCLEOTIDE SEQUENCE [LARGE SCALE GENOMIC DNA]</scope>
    <source>
        <strain evidence="2">zrk13</strain>
    </source>
</reference>